<evidence type="ECO:0000313" key="1">
    <source>
        <dbReference type="EMBL" id="GMH64277.1"/>
    </source>
</evidence>
<dbReference type="Proteomes" id="UP001165082">
    <property type="component" value="Unassembled WGS sequence"/>
</dbReference>
<organism evidence="1 2">
    <name type="scientific">Triparma retinervis</name>
    <dbReference type="NCBI Taxonomy" id="2557542"/>
    <lineage>
        <taxon>Eukaryota</taxon>
        <taxon>Sar</taxon>
        <taxon>Stramenopiles</taxon>
        <taxon>Ochrophyta</taxon>
        <taxon>Bolidophyceae</taxon>
        <taxon>Parmales</taxon>
        <taxon>Triparmaceae</taxon>
        <taxon>Triparma</taxon>
    </lineage>
</organism>
<sequence length="17" mass="1801">LAYHQPAQGVFVASISL</sequence>
<comment type="caution">
    <text evidence="1">The sequence shown here is derived from an EMBL/GenBank/DDBJ whole genome shotgun (WGS) entry which is preliminary data.</text>
</comment>
<feature type="non-terminal residue" evidence="1">
    <location>
        <position position="1"/>
    </location>
</feature>
<dbReference type="AlphaFoldDB" id="A0A9W7E2Z4"/>
<dbReference type="EMBL" id="BRXZ01002534">
    <property type="protein sequence ID" value="GMH64277.1"/>
    <property type="molecule type" value="Genomic_DNA"/>
</dbReference>
<name>A0A9W7E2Z4_9STRA</name>
<keyword evidence="2" id="KW-1185">Reference proteome</keyword>
<proteinExistence type="predicted"/>
<evidence type="ECO:0000313" key="2">
    <source>
        <dbReference type="Proteomes" id="UP001165082"/>
    </source>
</evidence>
<gene>
    <name evidence="1" type="ORF">TrRE_jg6595</name>
</gene>
<reference evidence="1" key="1">
    <citation type="submission" date="2022-07" db="EMBL/GenBank/DDBJ databases">
        <title>Genome analysis of Parmales, a sister group of diatoms, reveals the evolutionary specialization of diatoms from phago-mixotrophs to photoautotrophs.</title>
        <authorList>
            <person name="Ban H."/>
            <person name="Sato S."/>
            <person name="Yoshikawa S."/>
            <person name="Kazumasa Y."/>
            <person name="Nakamura Y."/>
            <person name="Ichinomiya M."/>
            <person name="Saitoh K."/>
            <person name="Sato N."/>
            <person name="Blanc-Mathieu R."/>
            <person name="Endo H."/>
            <person name="Kuwata A."/>
            <person name="Ogata H."/>
        </authorList>
    </citation>
    <scope>NUCLEOTIDE SEQUENCE</scope>
</reference>
<accession>A0A9W7E2Z4</accession>
<protein>
    <submittedName>
        <fullName evidence="1">Uncharacterized protein</fullName>
    </submittedName>
</protein>